<accession>A0A0F9NVF7</accession>
<sequence length="65" mass="7591">MAYFKRYFKVDIREPYMGNTLPLKFEVQVSHMLGSKGPPQVELVVVNSEGRRHYAVLISLEMFNE</sequence>
<dbReference type="EMBL" id="LAZR01002965">
    <property type="protein sequence ID" value="KKN23495.1"/>
    <property type="molecule type" value="Genomic_DNA"/>
</dbReference>
<reference evidence="1" key="1">
    <citation type="journal article" date="2015" name="Nature">
        <title>Complex archaea that bridge the gap between prokaryotes and eukaryotes.</title>
        <authorList>
            <person name="Spang A."/>
            <person name="Saw J.H."/>
            <person name="Jorgensen S.L."/>
            <person name="Zaremba-Niedzwiedzka K."/>
            <person name="Martijn J."/>
            <person name="Lind A.E."/>
            <person name="van Eijk R."/>
            <person name="Schleper C."/>
            <person name="Guy L."/>
            <person name="Ettema T.J."/>
        </authorList>
    </citation>
    <scope>NUCLEOTIDE SEQUENCE</scope>
</reference>
<name>A0A0F9NVF7_9ZZZZ</name>
<gene>
    <name evidence="1" type="ORF">LCGC14_0904300</name>
</gene>
<protein>
    <submittedName>
        <fullName evidence="1">Uncharacterized protein</fullName>
    </submittedName>
</protein>
<proteinExistence type="predicted"/>
<organism evidence="1">
    <name type="scientific">marine sediment metagenome</name>
    <dbReference type="NCBI Taxonomy" id="412755"/>
    <lineage>
        <taxon>unclassified sequences</taxon>
        <taxon>metagenomes</taxon>
        <taxon>ecological metagenomes</taxon>
    </lineage>
</organism>
<evidence type="ECO:0000313" key="1">
    <source>
        <dbReference type="EMBL" id="KKN23495.1"/>
    </source>
</evidence>
<dbReference type="AlphaFoldDB" id="A0A0F9NVF7"/>
<comment type="caution">
    <text evidence="1">The sequence shown here is derived from an EMBL/GenBank/DDBJ whole genome shotgun (WGS) entry which is preliminary data.</text>
</comment>